<accession>A0A0F9MIU0</accession>
<organism evidence="2">
    <name type="scientific">marine sediment metagenome</name>
    <dbReference type="NCBI Taxonomy" id="412755"/>
    <lineage>
        <taxon>unclassified sequences</taxon>
        <taxon>metagenomes</taxon>
        <taxon>ecological metagenomes</taxon>
    </lineage>
</organism>
<dbReference type="AlphaFoldDB" id="A0A0F9MIU0"/>
<feature type="region of interest" description="Disordered" evidence="1">
    <location>
        <begin position="99"/>
        <end position="127"/>
    </location>
</feature>
<reference evidence="2" key="1">
    <citation type="journal article" date="2015" name="Nature">
        <title>Complex archaea that bridge the gap between prokaryotes and eukaryotes.</title>
        <authorList>
            <person name="Spang A."/>
            <person name="Saw J.H."/>
            <person name="Jorgensen S.L."/>
            <person name="Zaremba-Niedzwiedzka K."/>
            <person name="Martijn J."/>
            <person name="Lind A.E."/>
            <person name="van Eijk R."/>
            <person name="Schleper C."/>
            <person name="Guy L."/>
            <person name="Ettema T.J."/>
        </authorList>
    </citation>
    <scope>NUCLEOTIDE SEQUENCE</scope>
</reference>
<sequence>MLVWVQIWGFLIIKSVSPGQGFIVPVTTPNFAICQLARQVVLDRFLEDEDTSAEVTPCEKASVGVFLGTGEEEPGSRVRRHSIQAAPTLGRVSLHLNRNQQDLSAPSDPGYPSGGDRLPRGMAGETS</sequence>
<proteinExistence type="predicted"/>
<name>A0A0F9MIU0_9ZZZZ</name>
<protein>
    <submittedName>
        <fullName evidence="2">Uncharacterized protein</fullName>
    </submittedName>
</protein>
<dbReference type="EMBL" id="LAZR01008773">
    <property type="protein sequence ID" value="KKM76640.1"/>
    <property type="molecule type" value="Genomic_DNA"/>
</dbReference>
<evidence type="ECO:0000313" key="2">
    <source>
        <dbReference type="EMBL" id="KKM76640.1"/>
    </source>
</evidence>
<gene>
    <name evidence="2" type="ORF">LCGC14_1378050</name>
</gene>
<comment type="caution">
    <text evidence="2">The sequence shown here is derived from an EMBL/GenBank/DDBJ whole genome shotgun (WGS) entry which is preliminary data.</text>
</comment>
<evidence type="ECO:0000256" key="1">
    <source>
        <dbReference type="SAM" id="MobiDB-lite"/>
    </source>
</evidence>